<dbReference type="Proteomes" id="UP000235584">
    <property type="component" value="Chromosome"/>
</dbReference>
<sequence length="248" mass="28783">MLSNLFKKNTYKALESFYLKENSHENLKSYTWLALAVNQRTIGGSMLTKELVLSQENPKSPNCALQLAELEKGIIHNVFFGSKKIYNGEMLNDDEIKNTRVLFNNLLDAFIEKEIQFFSENMNKSEFSPRQLEAEEKALEWMRVSFEVLTKAVMESLTNPEFLFQTTFFAGINPKSGKREMRLMTFNLDMTFLLLDDNNLRILIYNKKPTDKPEDLKPALMGDYSFRKREMFDQFIGLLSALRSGIHA</sequence>
<protein>
    <submittedName>
        <fullName evidence="1">Uncharacterized protein</fullName>
    </submittedName>
</protein>
<gene>
    <name evidence="1" type="ORF">C0V70_10345</name>
</gene>
<dbReference type="RefSeq" id="WP_102243789.1">
    <property type="nucleotide sequence ID" value="NZ_CP025704.1"/>
</dbReference>
<evidence type="ECO:0000313" key="2">
    <source>
        <dbReference type="Proteomes" id="UP000235584"/>
    </source>
</evidence>
<organism evidence="1 2">
    <name type="scientific">Bacteriovorax stolpii</name>
    <name type="common">Bdellovibrio stolpii</name>
    <dbReference type="NCBI Taxonomy" id="960"/>
    <lineage>
        <taxon>Bacteria</taxon>
        <taxon>Pseudomonadati</taxon>
        <taxon>Bdellovibrionota</taxon>
        <taxon>Bacteriovoracia</taxon>
        <taxon>Bacteriovoracales</taxon>
        <taxon>Bacteriovoracaceae</taxon>
        <taxon>Bacteriovorax</taxon>
    </lineage>
</organism>
<evidence type="ECO:0000313" key="1">
    <source>
        <dbReference type="EMBL" id="AUN98498.1"/>
    </source>
</evidence>
<reference evidence="1 2" key="1">
    <citation type="submission" date="2018-01" db="EMBL/GenBank/DDBJ databases">
        <title>Complete genome sequence of Bacteriovorax stolpii DSM12778.</title>
        <authorList>
            <person name="Tang B."/>
            <person name="Chang J."/>
        </authorList>
    </citation>
    <scope>NUCLEOTIDE SEQUENCE [LARGE SCALE GENOMIC DNA]</scope>
    <source>
        <strain evidence="1 2">DSM 12778</strain>
    </source>
</reference>
<dbReference type="KEGG" id="bsto:C0V70_10345"/>
<dbReference type="OrthoDB" id="9853321at2"/>
<dbReference type="EMBL" id="CP025704">
    <property type="protein sequence ID" value="AUN98498.1"/>
    <property type="molecule type" value="Genomic_DNA"/>
</dbReference>
<keyword evidence="2" id="KW-1185">Reference proteome</keyword>
<name>A0A2K9NSM3_BACTC</name>
<dbReference type="AlphaFoldDB" id="A0A2K9NSM3"/>
<accession>A0A2K9NSM3</accession>
<proteinExistence type="predicted"/>